<name>A0A6J6EJ24_9ZZZZ</name>
<organism evidence="1">
    <name type="scientific">freshwater metagenome</name>
    <dbReference type="NCBI Taxonomy" id="449393"/>
    <lineage>
        <taxon>unclassified sequences</taxon>
        <taxon>metagenomes</taxon>
        <taxon>ecological metagenomes</taxon>
    </lineage>
</organism>
<dbReference type="EMBL" id="CAEZTS010000045">
    <property type="protein sequence ID" value="CAB4576107.1"/>
    <property type="molecule type" value="Genomic_DNA"/>
</dbReference>
<sequence>MVVEWLTFRVTPDERATWLAREEEVWSRFLEGCTGFIRKQMWIEENEPEKIHAVIWWASRDLWKRITPEQVDEVDRRMGDLFRECTMRVYDVARDC</sequence>
<dbReference type="SUPFAM" id="SSF54909">
    <property type="entry name" value="Dimeric alpha+beta barrel"/>
    <property type="match status" value="1"/>
</dbReference>
<protein>
    <submittedName>
        <fullName evidence="1">Unannotated protein</fullName>
    </submittedName>
</protein>
<dbReference type="NCBIfam" id="TIGR03792">
    <property type="entry name" value="TIGR03792 family protein"/>
    <property type="match status" value="1"/>
</dbReference>
<reference evidence="1" key="1">
    <citation type="submission" date="2020-05" db="EMBL/GenBank/DDBJ databases">
        <authorList>
            <person name="Chiriac C."/>
            <person name="Salcher M."/>
            <person name="Ghai R."/>
            <person name="Kavagutti S V."/>
        </authorList>
    </citation>
    <scope>NUCLEOTIDE SEQUENCE</scope>
</reference>
<evidence type="ECO:0000313" key="1">
    <source>
        <dbReference type="EMBL" id="CAB4576107.1"/>
    </source>
</evidence>
<dbReference type="Gene3D" id="3.30.70.100">
    <property type="match status" value="1"/>
</dbReference>
<accession>A0A6J6EJ24</accession>
<gene>
    <name evidence="1" type="ORF">UFOPK1722_00685</name>
</gene>
<dbReference type="InterPro" id="IPR011008">
    <property type="entry name" value="Dimeric_a/b-barrel"/>
</dbReference>
<dbReference type="AlphaFoldDB" id="A0A6J6EJ24"/>
<dbReference type="InterPro" id="IPR022512">
    <property type="entry name" value="CHP03792"/>
</dbReference>
<proteinExistence type="predicted"/>